<accession>A0A2X0QHZ6</accession>
<proteinExistence type="predicted"/>
<evidence type="ECO:0000313" key="1">
    <source>
        <dbReference type="EMBL" id="SPP28216.1"/>
    </source>
</evidence>
<dbReference type="EMBL" id="OUNC01000012">
    <property type="protein sequence ID" value="SPP28216.1"/>
    <property type="molecule type" value="Genomic_DNA"/>
</dbReference>
<gene>
    <name evidence="1" type="ORF">BTBSAS_20086</name>
</gene>
<dbReference type="Proteomes" id="UP000270190">
    <property type="component" value="Unassembled WGS sequence"/>
</dbReference>
<reference evidence="2" key="1">
    <citation type="submission" date="2018-04" db="EMBL/GenBank/DDBJ databases">
        <authorList>
            <person name="Illikoud N."/>
        </authorList>
    </citation>
    <scope>NUCLEOTIDE SEQUENCE [LARGE SCALE GENOMIC DNA]</scope>
</reference>
<organism evidence="1 2">
    <name type="scientific">Brochothrix thermosphacta</name>
    <name type="common">Microbacterium thermosphactum</name>
    <dbReference type="NCBI Taxonomy" id="2756"/>
    <lineage>
        <taxon>Bacteria</taxon>
        <taxon>Bacillati</taxon>
        <taxon>Bacillota</taxon>
        <taxon>Bacilli</taxon>
        <taxon>Bacillales</taxon>
        <taxon>Listeriaceae</taxon>
        <taxon>Brochothrix</taxon>
    </lineage>
</organism>
<name>A0A2X0QHZ6_BROTH</name>
<sequence>MQTEAQSFYLYDYDNHLFELHTGTIEERIAGYSDNL</sequence>
<dbReference type="AlphaFoldDB" id="A0A2X0QHZ6"/>
<evidence type="ECO:0000313" key="2">
    <source>
        <dbReference type="Proteomes" id="UP000270190"/>
    </source>
</evidence>
<protein>
    <submittedName>
        <fullName evidence="1">Fosfomycin resistance protein FosX</fullName>
    </submittedName>
</protein>